<keyword evidence="4 6" id="KW-0472">Membrane</keyword>
<feature type="domain" description="Major facilitator superfamily (MFS) profile" evidence="7">
    <location>
        <begin position="11"/>
        <end position="451"/>
    </location>
</feature>
<feature type="transmembrane region" description="Helical" evidence="6">
    <location>
        <begin position="359"/>
        <end position="383"/>
    </location>
</feature>
<feature type="transmembrane region" description="Helical" evidence="6">
    <location>
        <begin position="198"/>
        <end position="215"/>
    </location>
</feature>
<dbReference type="GO" id="GO:0022857">
    <property type="term" value="F:transmembrane transporter activity"/>
    <property type="evidence" value="ECO:0007669"/>
    <property type="project" value="InterPro"/>
</dbReference>
<comment type="subcellular location">
    <subcellularLocation>
        <location evidence="1">Cell membrane</location>
        <topology evidence="1">Multi-pass membrane protein</topology>
    </subcellularLocation>
</comment>
<feature type="transmembrane region" description="Helical" evidence="6">
    <location>
        <begin position="12"/>
        <end position="33"/>
    </location>
</feature>
<feature type="transmembrane region" description="Helical" evidence="6">
    <location>
        <begin position="221"/>
        <end position="243"/>
    </location>
</feature>
<reference evidence="8 9" key="1">
    <citation type="submission" date="2020-08" db="EMBL/GenBank/DDBJ databases">
        <title>Sequencing the genomes of 1000 actinobacteria strains.</title>
        <authorList>
            <person name="Klenk H.-P."/>
        </authorList>
    </citation>
    <scope>NUCLEOTIDE SEQUENCE [LARGE SCALE GENOMIC DNA]</scope>
    <source>
        <strain evidence="8 9">DSM 45486</strain>
    </source>
</reference>
<dbReference type="Gene3D" id="1.20.1250.20">
    <property type="entry name" value="MFS general substrate transporter like domains"/>
    <property type="match status" value="2"/>
</dbReference>
<comment type="caution">
    <text evidence="8">The sequence shown here is derived from an EMBL/GenBank/DDBJ whole genome shotgun (WGS) entry which is preliminary data.</text>
</comment>
<dbReference type="CDD" id="cd17321">
    <property type="entry name" value="MFS_MMR_MDR_like"/>
    <property type="match status" value="1"/>
</dbReference>
<dbReference type="PANTHER" id="PTHR42718:SF48">
    <property type="entry name" value="CONSERVED TWO-DOMAIN MEMBRANE PROTEIN-RELATED"/>
    <property type="match status" value="1"/>
</dbReference>
<dbReference type="GO" id="GO:0005886">
    <property type="term" value="C:plasma membrane"/>
    <property type="evidence" value="ECO:0007669"/>
    <property type="project" value="UniProtKB-SubCell"/>
</dbReference>
<feature type="transmembrane region" description="Helical" evidence="6">
    <location>
        <begin position="329"/>
        <end position="347"/>
    </location>
</feature>
<dbReference type="AlphaFoldDB" id="A0A7W9HGA2"/>
<feature type="transmembrane region" description="Helical" evidence="6">
    <location>
        <begin position="111"/>
        <end position="130"/>
    </location>
</feature>
<keyword evidence="2 6" id="KW-0812">Transmembrane</keyword>
<evidence type="ECO:0000313" key="8">
    <source>
        <dbReference type="EMBL" id="MBB5801444.1"/>
    </source>
</evidence>
<name>A0A7W9HGA2_9PSEU</name>
<dbReference type="Proteomes" id="UP000552097">
    <property type="component" value="Unassembled WGS sequence"/>
</dbReference>
<dbReference type="InterPro" id="IPR011701">
    <property type="entry name" value="MFS"/>
</dbReference>
<evidence type="ECO:0000256" key="6">
    <source>
        <dbReference type="SAM" id="Phobius"/>
    </source>
</evidence>
<feature type="transmembrane region" description="Helical" evidence="6">
    <location>
        <begin position="264"/>
        <end position="292"/>
    </location>
</feature>
<feature type="transmembrane region" description="Helical" evidence="6">
    <location>
        <begin position="78"/>
        <end position="99"/>
    </location>
</feature>
<dbReference type="PROSITE" id="PS50850">
    <property type="entry name" value="MFS"/>
    <property type="match status" value="1"/>
</dbReference>
<feature type="transmembrane region" description="Helical" evidence="6">
    <location>
        <begin position="165"/>
        <end position="186"/>
    </location>
</feature>
<dbReference type="PANTHER" id="PTHR42718">
    <property type="entry name" value="MAJOR FACILITATOR SUPERFAMILY MULTIDRUG TRANSPORTER MFSC"/>
    <property type="match status" value="1"/>
</dbReference>
<dbReference type="PRINTS" id="PR01036">
    <property type="entry name" value="TCRTETB"/>
</dbReference>
<evidence type="ECO:0000313" key="9">
    <source>
        <dbReference type="Proteomes" id="UP000552097"/>
    </source>
</evidence>
<evidence type="ECO:0000259" key="7">
    <source>
        <dbReference type="PROSITE" id="PS50850"/>
    </source>
</evidence>
<evidence type="ECO:0000256" key="1">
    <source>
        <dbReference type="ARBA" id="ARBA00004651"/>
    </source>
</evidence>
<dbReference type="Pfam" id="PF07690">
    <property type="entry name" value="MFS_1"/>
    <property type="match status" value="1"/>
</dbReference>
<feature type="transmembrane region" description="Helical" evidence="6">
    <location>
        <begin position="137"/>
        <end position="159"/>
    </location>
</feature>
<evidence type="ECO:0000256" key="3">
    <source>
        <dbReference type="ARBA" id="ARBA00022989"/>
    </source>
</evidence>
<feature type="transmembrane region" description="Helical" evidence="6">
    <location>
        <begin position="45"/>
        <end position="66"/>
    </location>
</feature>
<keyword evidence="9" id="KW-1185">Reference proteome</keyword>
<sequence length="479" mass="48437">MSNDTLRRGMAITVILIGVFISAVDMLIVNIAFPSMQKTFQSASLTSLSWVMSAYAITFAALLLPSGRWADRSGRKQVFLLGLALFTVASAICAAATSLEVLVATRALQGVGAALMAPSSLGLLLGLFPAHRRGIAIGLWTAVGGVGSAAALPLGGLLAQSDWRAIFIVNLPLGVVAVAIGIWALPKSEKEAGPVPDMLGIVVLAATVAALVAAISQGQSWGWGSAQVIGLSVVGALGLVYTVRRALRHPAPVIEPALLRIRNVALGNVATALFFMGVGAMALSTILFLTQIWQHSTLRGAMEIAPGPVAAAFFAVPSGILAVRYGVRLIGLVGGILFSAAGVWWALVLDGTPDFGGGFLPGSIIGGIGFGLILPALAAAATLSLPPERMATGTGMSAMSRQIGMALGVAVVAAVLAGAPDLASFQVAFMIMAGAGLASGLALLAVGPVNRPAPAEVGKPSAVTGHEPAAPAETASRAN</sequence>
<gene>
    <name evidence="8" type="ORF">F4560_001212</name>
</gene>
<dbReference type="SUPFAM" id="SSF103473">
    <property type="entry name" value="MFS general substrate transporter"/>
    <property type="match status" value="1"/>
</dbReference>
<evidence type="ECO:0000256" key="4">
    <source>
        <dbReference type="ARBA" id="ARBA00023136"/>
    </source>
</evidence>
<accession>A0A7W9HGA2</accession>
<feature type="region of interest" description="Disordered" evidence="5">
    <location>
        <begin position="456"/>
        <end position="479"/>
    </location>
</feature>
<feature type="transmembrane region" description="Helical" evidence="6">
    <location>
        <begin position="304"/>
        <end position="322"/>
    </location>
</feature>
<evidence type="ECO:0000256" key="5">
    <source>
        <dbReference type="SAM" id="MobiDB-lite"/>
    </source>
</evidence>
<organism evidence="8 9">
    <name type="scientific">Saccharothrix ecbatanensis</name>
    <dbReference type="NCBI Taxonomy" id="1105145"/>
    <lineage>
        <taxon>Bacteria</taxon>
        <taxon>Bacillati</taxon>
        <taxon>Actinomycetota</taxon>
        <taxon>Actinomycetes</taxon>
        <taxon>Pseudonocardiales</taxon>
        <taxon>Pseudonocardiaceae</taxon>
        <taxon>Saccharothrix</taxon>
    </lineage>
</organism>
<feature type="transmembrane region" description="Helical" evidence="6">
    <location>
        <begin position="403"/>
        <end position="419"/>
    </location>
</feature>
<dbReference type="InterPro" id="IPR020846">
    <property type="entry name" value="MFS_dom"/>
</dbReference>
<feature type="transmembrane region" description="Helical" evidence="6">
    <location>
        <begin position="425"/>
        <end position="446"/>
    </location>
</feature>
<keyword evidence="3 6" id="KW-1133">Transmembrane helix</keyword>
<protein>
    <submittedName>
        <fullName evidence="8">EmrB/QacA subfamily drug resistance transporter</fullName>
    </submittedName>
</protein>
<proteinExistence type="predicted"/>
<evidence type="ECO:0000256" key="2">
    <source>
        <dbReference type="ARBA" id="ARBA00022692"/>
    </source>
</evidence>
<dbReference type="EMBL" id="JACHMO010000001">
    <property type="protein sequence ID" value="MBB5801444.1"/>
    <property type="molecule type" value="Genomic_DNA"/>
</dbReference>
<dbReference type="InterPro" id="IPR036259">
    <property type="entry name" value="MFS_trans_sf"/>
</dbReference>
<dbReference type="RefSeq" id="WP_184917287.1">
    <property type="nucleotide sequence ID" value="NZ_JACHMO010000001.1"/>
</dbReference>